<dbReference type="EMBL" id="BONE01000041">
    <property type="protein sequence ID" value="GIF75292.1"/>
    <property type="molecule type" value="Genomic_DNA"/>
</dbReference>
<dbReference type="Proteomes" id="UP000604117">
    <property type="component" value="Unassembled WGS sequence"/>
</dbReference>
<gene>
    <name evidence="1" type="ORF">Asi02nite_48100</name>
</gene>
<keyword evidence="2" id="KW-1185">Reference proteome</keyword>
<sequence length="63" mass="6828">MGRRHGLRLGRPVHVDEVVRPGDLVISVCDQAHERLATPTALHWSVPDPARVDTAELGVPITG</sequence>
<evidence type="ECO:0000313" key="2">
    <source>
        <dbReference type="Proteomes" id="UP000604117"/>
    </source>
</evidence>
<organism evidence="1 2">
    <name type="scientific">Asanoa siamensis</name>
    <dbReference type="NCBI Taxonomy" id="926357"/>
    <lineage>
        <taxon>Bacteria</taxon>
        <taxon>Bacillati</taxon>
        <taxon>Actinomycetota</taxon>
        <taxon>Actinomycetes</taxon>
        <taxon>Micromonosporales</taxon>
        <taxon>Micromonosporaceae</taxon>
        <taxon>Asanoa</taxon>
    </lineage>
</organism>
<proteinExistence type="predicted"/>
<reference evidence="1 2" key="1">
    <citation type="submission" date="2021-01" db="EMBL/GenBank/DDBJ databases">
        <title>Whole genome shotgun sequence of Asanoa siamensis NBRC 107932.</title>
        <authorList>
            <person name="Komaki H."/>
            <person name="Tamura T."/>
        </authorList>
    </citation>
    <scope>NUCLEOTIDE SEQUENCE [LARGE SCALE GENOMIC DNA]</scope>
    <source>
        <strain evidence="1 2">NBRC 107932</strain>
    </source>
</reference>
<accession>A0ABQ4CWS3</accession>
<evidence type="ECO:0000313" key="1">
    <source>
        <dbReference type="EMBL" id="GIF75292.1"/>
    </source>
</evidence>
<protein>
    <submittedName>
        <fullName evidence="1">Uncharacterized protein</fullName>
    </submittedName>
</protein>
<name>A0ABQ4CWS3_9ACTN</name>
<comment type="caution">
    <text evidence="1">The sequence shown here is derived from an EMBL/GenBank/DDBJ whole genome shotgun (WGS) entry which is preliminary data.</text>
</comment>